<comment type="similarity">
    <text evidence="2">Belongs to the ROK (NagC/XylR) family.</text>
</comment>
<keyword evidence="3" id="KW-0119">Carbohydrate metabolism</keyword>
<dbReference type="RefSeq" id="WP_087358871.1">
    <property type="nucleotide sequence ID" value="NZ_NFLJ01000030.1"/>
</dbReference>
<reference evidence="4 5" key="1">
    <citation type="journal article" date="2018" name="BMC Genomics">
        <title>Whole genome sequencing and function prediction of 133 gut anaerobes isolated from chicken caecum in pure cultures.</title>
        <authorList>
            <person name="Medvecky M."/>
            <person name="Cejkova D."/>
            <person name="Polansky O."/>
            <person name="Karasova D."/>
            <person name="Kubasova T."/>
            <person name="Cizek A."/>
            <person name="Rychlik I."/>
        </authorList>
    </citation>
    <scope>NUCLEOTIDE SEQUENCE [LARGE SCALE GENOMIC DNA]</scope>
    <source>
        <strain evidence="4 5">An13</strain>
    </source>
</reference>
<dbReference type="CDD" id="cd23763">
    <property type="entry name" value="ASKHA_ATPase_ROK"/>
    <property type="match status" value="1"/>
</dbReference>
<dbReference type="Gene3D" id="1.10.10.10">
    <property type="entry name" value="Winged helix-like DNA-binding domain superfamily/Winged helix DNA-binding domain"/>
    <property type="match status" value="1"/>
</dbReference>
<name>A0A1Y4SU49_9FIRM</name>
<comment type="caution">
    <text evidence="4">The sequence shown here is derived from an EMBL/GenBank/DDBJ whole genome shotgun (WGS) entry which is preliminary data.</text>
</comment>
<dbReference type="AlphaFoldDB" id="A0A1Y4SU49"/>
<proteinExistence type="inferred from homology"/>
<dbReference type="EMBL" id="NFLJ01000030">
    <property type="protein sequence ID" value="OUQ33428.1"/>
    <property type="molecule type" value="Genomic_DNA"/>
</dbReference>
<organism evidence="4 5">
    <name type="scientific">Massilimicrobiota timonensis</name>
    <dbReference type="NCBI Taxonomy" id="1776392"/>
    <lineage>
        <taxon>Bacteria</taxon>
        <taxon>Bacillati</taxon>
        <taxon>Bacillota</taxon>
        <taxon>Erysipelotrichia</taxon>
        <taxon>Erysipelotrichales</taxon>
        <taxon>Erysipelotrichaceae</taxon>
        <taxon>Massilimicrobiota</taxon>
    </lineage>
</organism>
<dbReference type="Proteomes" id="UP000195305">
    <property type="component" value="Unassembled WGS sequence"/>
</dbReference>
<dbReference type="Pfam" id="PF00480">
    <property type="entry name" value="ROK"/>
    <property type="match status" value="1"/>
</dbReference>
<dbReference type="PANTHER" id="PTHR18964:SF149">
    <property type="entry name" value="BIFUNCTIONAL UDP-N-ACETYLGLUCOSAMINE 2-EPIMERASE_N-ACETYLMANNOSAMINE KINASE"/>
    <property type="match status" value="1"/>
</dbReference>
<dbReference type="InterPro" id="IPR000600">
    <property type="entry name" value="ROK"/>
</dbReference>
<evidence type="ECO:0008006" key="6">
    <source>
        <dbReference type="Google" id="ProtNLM"/>
    </source>
</evidence>
<dbReference type="SUPFAM" id="SSF53067">
    <property type="entry name" value="Actin-like ATPase domain"/>
    <property type="match status" value="1"/>
</dbReference>
<dbReference type="SUPFAM" id="SSF46785">
    <property type="entry name" value="Winged helix' DNA-binding domain"/>
    <property type="match status" value="1"/>
</dbReference>
<protein>
    <recommendedName>
        <fullName evidence="6">ROK family protein</fullName>
    </recommendedName>
</protein>
<sequence length="325" mass="37487">MSKVNDLKFMNIQKIRKCFYQKKIWTKAELASVTQLSLASITNILQELLKSQEILFIGENDSTGGRKSKQYVLNKDYCHLLKVILKKQKDHDEVICIDVDLFNHIILKKHVSFLCLRQDELKNILIEIIQNDHFITMMSLSVPGVCHDGIVDVCDFKAFENMDLKAYIQTFYSHQIIIENDVNIASIGFSALYPNYQHMVLVYQPLVEYIGCGMIINGTLYDGFTHFAGELRYLPFYTLQQQDQLLKTNPMELLEKQLTTLCCVMNPEIIGIFSDVIDDVSDIHLSGIPATHQPQIVDVEDLYPLIESGLYRMSMQKIMEEKEDE</sequence>
<comment type="function">
    <text evidence="1">Transcriptional repressor of xylose-utilizing enzymes.</text>
</comment>
<dbReference type="PANTHER" id="PTHR18964">
    <property type="entry name" value="ROK (REPRESSOR, ORF, KINASE) FAMILY"/>
    <property type="match status" value="1"/>
</dbReference>
<gene>
    <name evidence="4" type="ORF">B5E75_10060</name>
</gene>
<evidence type="ECO:0000256" key="1">
    <source>
        <dbReference type="ARBA" id="ARBA00002486"/>
    </source>
</evidence>
<dbReference type="OrthoDB" id="6501901at2"/>
<evidence type="ECO:0000256" key="3">
    <source>
        <dbReference type="ARBA" id="ARBA00022629"/>
    </source>
</evidence>
<evidence type="ECO:0000256" key="2">
    <source>
        <dbReference type="ARBA" id="ARBA00006479"/>
    </source>
</evidence>
<dbReference type="Gene3D" id="3.30.420.40">
    <property type="match status" value="2"/>
</dbReference>
<dbReference type="GO" id="GO:0042732">
    <property type="term" value="P:D-xylose metabolic process"/>
    <property type="evidence" value="ECO:0007669"/>
    <property type="project" value="UniProtKB-KW"/>
</dbReference>
<dbReference type="InterPro" id="IPR036390">
    <property type="entry name" value="WH_DNA-bd_sf"/>
</dbReference>
<keyword evidence="5" id="KW-1185">Reference proteome</keyword>
<keyword evidence="3" id="KW-0859">Xylose metabolism</keyword>
<accession>A0A1Y4SU49</accession>
<evidence type="ECO:0000313" key="5">
    <source>
        <dbReference type="Proteomes" id="UP000195305"/>
    </source>
</evidence>
<dbReference type="InterPro" id="IPR043129">
    <property type="entry name" value="ATPase_NBD"/>
</dbReference>
<evidence type="ECO:0000313" key="4">
    <source>
        <dbReference type="EMBL" id="OUQ33428.1"/>
    </source>
</evidence>
<dbReference type="InterPro" id="IPR036388">
    <property type="entry name" value="WH-like_DNA-bd_sf"/>
</dbReference>